<dbReference type="PANTHER" id="PTHR44936:SF10">
    <property type="entry name" value="SENSOR PROTEIN RSTB"/>
    <property type="match status" value="1"/>
</dbReference>
<dbReference type="SMART" id="SM00387">
    <property type="entry name" value="HATPase_c"/>
    <property type="match status" value="1"/>
</dbReference>
<dbReference type="GO" id="GO:0005886">
    <property type="term" value="C:plasma membrane"/>
    <property type="evidence" value="ECO:0007669"/>
    <property type="project" value="UniProtKB-SubCell"/>
</dbReference>
<evidence type="ECO:0000256" key="9">
    <source>
        <dbReference type="ARBA" id="ARBA00022840"/>
    </source>
</evidence>
<evidence type="ECO:0000256" key="2">
    <source>
        <dbReference type="ARBA" id="ARBA00004651"/>
    </source>
</evidence>
<dbReference type="EMBL" id="CP019434">
    <property type="protein sequence ID" value="APZ42489.1"/>
    <property type="molecule type" value="Genomic_DNA"/>
</dbReference>
<dbReference type="PRINTS" id="PR00344">
    <property type="entry name" value="BCTRLSENSOR"/>
</dbReference>
<name>A0A1P8UFC1_9GAMM</name>
<dbReference type="InterPro" id="IPR003594">
    <property type="entry name" value="HATPase_dom"/>
</dbReference>
<feature type="domain" description="Histidine kinase" evidence="11">
    <location>
        <begin position="271"/>
        <end position="476"/>
    </location>
</feature>
<keyword evidence="13" id="KW-1185">Reference proteome</keyword>
<dbReference type="InterPro" id="IPR003661">
    <property type="entry name" value="HisK_dim/P_dom"/>
</dbReference>
<evidence type="ECO:0000313" key="12">
    <source>
        <dbReference type="EMBL" id="APZ42489.1"/>
    </source>
</evidence>
<dbReference type="EC" id="2.7.13.3" evidence="3"/>
<dbReference type="STRING" id="1765967.BW247_04790"/>
<dbReference type="AlphaFoldDB" id="A0A1P8UFC1"/>
<evidence type="ECO:0000256" key="10">
    <source>
        <dbReference type="SAM" id="Phobius"/>
    </source>
</evidence>
<keyword evidence="8" id="KW-0418">Kinase</keyword>
<protein>
    <recommendedName>
        <fullName evidence="3">histidine kinase</fullName>
        <ecNumber evidence="3">2.7.13.3</ecNumber>
    </recommendedName>
</protein>
<keyword evidence="6" id="KW-0808">Transferase</keyword>
<dbReference type="PROSITE" id="PS50109">
    <property type="entry name" value="HIS_KIN"/>
    <property type="match status" value="1"/>
</dbReference>
<dbReference type="GO" id="GO:0000155">
    <property type="term" value="F:phosphorelay sensor kinase activity"/>
    <property type="evidence" value="ECO:0007669"/>
    <property type="project" value="InterPro"/>
</dbReference>
<keyword evidence="10" id="KW-1133">Transmembrane helix</keyword>
<dbReference type="PANTHER" id="PTHR44936">
    <property type="entry name" value="SENSOR PROTEIN CREC"/>
    <property type="match status" value="1"/>
</dbReference>
<keyword evidence="9" id="KW-0067">ATP-binding</keyword>
<dbReference type="GO" id="GO:0005524">
    <property type="term" value="F:ATP binding"/>
    <property type="evidence" value="ECO:0007669"/>
    <property type="project" value="UniProtKB-KW"/>
</dbReference>
<dbReference type="KEGG" id="afy:BW247_04790"/>
<dbReference type="OrthoDB" id="1931120at2"/>
<evidence type="ECO:0000256" key="1">
    <source>
        <dbReference type="ARBA" id="ARBA00000085"/>
    </source>
</evidence>
<dbReference type="Gene3D" id="3.30.565.10">
    <property type="entry name" value="Histidine kinase-like ATPase, C-terminal domain"/>
    <property type="match status" value="1"/>
</dbReference>
<evidence type="ECO:0000256" key="4">
    <source>
        <dbReference type="ARBA" id="ARBA00022475"/>
    </source>
</evidence>
<dbReference type="SMART" id="SM00388">
    <property type="entry name" value="HisKA"/>
    <property type="match status" value="1"/>
</dbReference>
<dbReference type="Pfam" id="PF02518">
    <property type="entry name" value="HATPase_c"/>
    <property type="match status" value="1"/>
</dbReference>
<dbReference type="SUPFAM" id="SSF55874">
    <property type="entry name" value="ATPase domain of HSP90 chaperone/DNA topoisomerase II/histidine kinase"/>
    <property type="match status" value="1"/>
</dbReference>
<evidence type="ECO:0000259" key="11">
    <source>
        <dbReference type="PROSITE" id="PS50109"/>
    </source>
</evidence>
<evidence type="ECO:0000313" key="13">
    <source>
        <dbReference type="Proteomes" id="UP000243807"/>
    </source>
</evidence>
<dbReference type="Gene3D" id="1.10.287.130">
    <property type="match status" value="1"/>
</dbReference>
<proteinExistence type="predicted"/>
<sequence length="483" mass="52951">MPIKYERLTRTPSQALRLLVTQPLWLPVLLSTLLVTATMAVIVFLLYTGLQRFDPLYRHVQELSRLEQAAARLASPPAALGPLSRRIDQLATAPVWMQANTPDDLREAAALLRQPTANAQLPRARKLLSNAIAAENASDLRRFEAVKTSGLHALQLSLTTLLVFPFIIIALLNALRGRLVAPLEHLAELLVSLSDRTYRPLPADELTPVLRPLFNSYNQLVGRLQELESAHRGRERELATAVAETTRSLMLTQSALTRAERLAAAGELAASLAHDLRNPLAGVRLALHNLENDCESPELRERLQLVGAEVDRLVDTLNAQLARVRQQPEAATPVDIATQFQAIARLQQLRFEGHCRLRIETPTKLCCRVPEVGLRLALDNLISNACEAVSDKNGEVRVQAGRVADELRIIVEDNGPGFPAAMLKQGPQLFTTDKPGGTGLGLVSVQRFAHENQGRLTLSNRPEGGARALLVLACPASRQAPDC</sequence>
<feature type="transmembrane region" description="Helical" evidence="10">
    <location>
        <begin position="24"/>
        <end position="48"/>
    </location>
</feature>
<dbReference type="Proteomes" id="UP000243807">
    <property type="component" value="Chromosome"/>
</dbReference>
<evidence type="ECO:0000256" key="8">
    <source>
        <dbReference type="ARBA" id="ARBA00022777"/>
    </source>
</evidence>
<keyword evidence="4" id="KW-1003">Cell membrane</keyword>
<evidence type="ECO:0000256" key="3">
    <source>
        <dbReference type="ARBA" id="ARBA00012438"/>
    </source>
</evidence>
<dbReference type="InterPro" id="IPR050980">
    <property type="entry name" value="2C_sensor_his_kinase"/>
</dbReference>
<comment type="catalytic activity">
    <reaction evidence="1">
        <text>ATP + protein L-histidine = ADP + protein N-phospho-L-histidine.</text>
        <dbReference type="EC" id="2.7.13.3"/>
    </reaction>
</comment>
<keyword evidence="7" id="KW-0547">Nucleotide-binding</keyword>
<organism evidence="12 13">
    <name type="scientific">Acidihalobacter ferrooxydans</name>
    <dbReference type="NCBI Taxonomy" id="1765967"/>
    <lineage>
        <taxon>Bacteria</taxon>
        <taxon>Pseudomonadati</taxon>
        <taxon>Pseudomonadota</taxon>
        <taxon>Gammaproteobacteria</taxon>
        <taxon>Chromatiales</taxon>
        <taxon>Ectothiorhodospiraceae</taxon>
        <taxon>Acidihalobacter</taxon>
    </lineage>
</organism>
<keyword evidence="5" id="KW-0597">Phosphoprotein</keyword>
<reference evidence="12 13" key="1">
    <citation type="submission" date="2017-01" db="EMBL/GenBank/DDBJ databases">
        <title>Draft sequence of Acidihalobacter ferrooxidans strain DSM 14175 (strain V8).</title>
        <authorList>
            <person name="Khaleque H.N."/>
            <person name="Ramsay J.P."/>
            <person name="Murphy R.J.T."/>
            <person name="Kaksonen A.H."/>
            <person name="Boxall N.J."/>
            <person name="Watkin E.L.J."/>
        </authorList>
    </citation>
    <scope>NUCLEOTIDE SEQUENCE [LARGE SCALE GENOMIC DNA]</scope>
    <source>
        <strain evidence="12 13">V8</strain>
    </source>
</reference>
<feature type="transmembrane region" description="Helical" evidence="10">
    <location>
        <begin position="151"/>
        <end position="172"/>
    </location>
</feature>
<dbReference type="RefSeq" id="WP_076836125.1">
    <property type="nucleotide sequence ID" value="NZ_CP019434.1"/>
</dbReference>
<keyword evidence="10" id="KW-0472">Membrane</keyword>
<dbReference type="Pfam" id="PF00512">
    <property type="entry name" value="HisKA"/>
    <property type="match status" value="1"/>
</dbReference>
<evidence type="ECO:0000256" key="7">
    <source>
        <dbReference type="ARBA" id="ARBA00022741"/>
    </source>
</evidence>
<gene>
    <name evidence="12" type="ORF">BW247_04790</name>
</gene>
<dbReference type="InterPro" id="IPR036097">
    <property type="entry name" value="HisK_dim/P_sf"/>
</dbReference>
<dbReference type="InterPro" id="IPR004358">
    <property type="entry name" value="Sig_transdc_His_kin-like_C"/>
</dbReference>
<keyword evidence="10" id="KW-0812">Transmembrane</keyword>
<comment type="subcellular location">
    <subcellularLocation>
        <location evidence="2">Cell membrane</location>
        <topology evidence="2">Multi-pass membrane protein</topology>
    </subcellularLocation>
</comment>
<accession>A0A1P8UFC1</accession>
<dbReference type="SUPFAM" id="SSF47384">
    <property type="entry name" value="Homodimeric domain of signal transducing histidine kinase"/>
    <property type="match status" value="1"/>
</dbReference>
<evidence type="ECO:0000256" key="5">
    <source>
        <dbReference type="ARBA" id="ARBA00022553"/>
    </source>
</evidence>
<dbReference type="CDD" id="cd00082">
    <property type="entry name" value="HisKA"/>
    <property type="match status" value="1"/>
</dbReference>
<dbReference type="InterPro" id="IPR005467">
    <property type="entry name" value="His_kinase_dom"/>
</dbReference>
<dbReference type="InterPro" id="IPR036890">
    <property type="entry name" value="HATPase_C_sf"/>
</dbReference>
<evidence type="ECO:0000256" key="6">
    <source>
        <dbReference type="ARBA" id="ARBA00022679"/>
    </source>
</evidence>